<dbReference type="OMA" id="ASINEQW"/>
<keyword evidence="2" id="KW-0812">Transmembrane</keyword>
<dbReference type="Gene3D" id="1.25.40.20">
    <property type="entry name" value="Ankyrin repeat-containing domain"/>
    <property type="match status" value="1"/>
</dbReference>
<evidence type="ECO:0000313" key="5">
    <source>
        <dbReference type="Proteomes" id="UP000215914"/>
    </source>
</evidence>
<dbReference type="SUPFAM" id="SSF48403">
    <property type="entry name" value="Ankyrin repeat"/>
    <property type="match status" value="1"/>
</dbReference>
<dbReference type="PANTHER" id="PTHR47303">
    <property type="match status" value="1"/>
</dbReference>
<dbReference type="PANTHER" id="PTHR47303:SF1">
    <property type="entry name" value="NF-KAPPA-B INHIBITOR BETA"/>
    <property type="match status" value="1"/>
</dbReference>
<evidence type="ECO:0000256" key="2">
    <source>
        <dbReference type="SAM" id="Phobius"/>
    </source>
</evidence>
<dbReference type="InterPro" id="IPR002110">
    <property type="entry name" value="Ankyrin_rpt"/>
</dbReference>
<dbReference type="STRING" id="4232.A0A251ST90"/>
<keyword evidence="2" id="KW-0472">Membrane</keyword>
<feature type="region of interest" description="Disordered" evidence="1">
    <location>
        <begin position="1"/>
        <end position="23"/>
    </location>
</feature>
<dbReference type="InParanoid" id="A0A251ST90"/>
<feature type="compositionally biased region" description="Basic residues" evidence="1">
    <location>
        <begin position="1"/>
        <end position="17"/>
    </location>
</feature>
<keyword evidence="5" id="KW-1185">Reference proteome</keyword>
<reference evidence="3" key="3">
    <citation type="submission" date="2020-06" db="EMBL/GenBank/DDBJ databases">
        <title>Helianthus annuus Genome sequencing and assembly Release 2.</title>
        <authorList>
            <person name="Gouzy J."/>
            <person name="Langlade N."/>
            <person name="Munos S."/>
        </authorList>
    </citation>
    <scope>NUCLEOTIDE SEQUENCE</scope>
    <source>
        <tissue evidence="3">Leaves</tissue>
    </source>
</reference>
<accession>A0A251ST90</accession>
<name>A0A251ST90_HELAN</name>
<evidence type="ECO:0000313" key="3">
    <source>
        <dbReference type="EMBL" id="KAF5772479.1"/>
    </source>
</evidence>
<evidence type="ECO:0000256" key="1">
    <source>
        <dbReference type="SAM" id="MobiDB-lite"/>
    </source>
</evidence>
<dbReference type="EMBL" id="MNCJ02000328">
    <property type="protein sequence ID" value="KAF5772479.1"/>
    <property type="molecule type" value="Genomic_DNA"/>
</dbReference>
<dbReference type="Proteomes" id="UP000215914">
    <property type="component" value="Chromosome 13"/>
</dbReference>
<dbReference type="InterPro" id="IPR036770">
    <property type="entry name" value="Ankyrin_rpt-contain_sf"/>
</dbReference>
<protein>
    <submittedName>
        <fullName evidence="3">Ankyrin repeat-containing domain-containing protein</fullName>
    </submittedName>
    <submittedName>
        <fullName evidence="4">Putative ankyrin repeat-containing domain, Gag-polypeptide of LTR copia-type</fullName>
    </submittedName>
</protein>
<dbReference type="AlphaFoldDB" id="A0A251ST90"/>
<reference evidence="3 5" key="1">
    <citation type="journal article" date="2017" name="Nature">
        <title>The sunflower genome provides insights into oil metabolism, flowering and Asterid evolution.</title>
        <authorList>
            <person name="Badouin H."/>
            <person name="Gouzy J."/>
            <person name="Grassa C.J."/>
            <person name="Murat F."/>
            <person name="Staton S.E."/>
            <person name="Cottret L."/>
            <person name="Lelandais-Briere C."/>
            <person name="Owens G.L."/>
            <person name="Carrere S."/>
            <person name="Mayjonade B."/>
            <person name="Legrand L."/>
            <person name="Gill N."/>
            <person name="Kane N.C."/>
            <person name="Bowers J.E."/>
            <person name="Hubner S."/>
            <person name="Bellec A."/>
            <person name="Berard A."/>
            <person name="Berges H."/>
            <person name="Blanchet N."/>
            <person name="Boniface M.C."/>
            <person name="Brunel D."/>
            <person name="Catrice O."/>
            <person name="Chaidir N."/>
            <person name="Claudel C."/>
            <person name="Donnadieu C."/>
            <person name="Faraut T."/>
            <person name="Fievet G."/>
            <person name="Helmstetter N."/>
            <person name="King M."/>
            <person name="Knapp S.J."/>
            <person name="Lai Z."/>
            <person name="Le Paslier M.C."/>
            <person name="Lippi Y."/>
            <person name="Lorenzon L."/>
            <person name="Mandel J.R."/>
            <person name="Marage G."/>
            <person name="Marchand G."/>
            <person name="Marquand E."/>
            <person name="Bret-Mestries E."/>
            <person name="Morien E."/>
            <person name="Nambeesan S."/>
            <person name="Nguyen T."/>
            <person name="Pegot-Espagnet P."/>
            <person name="Pouilly N."/>
            <person name="Raftis F."/>
            <person name="Sallet E."/>
            <person name="Schiex T."/>
            <person name="Thomas J."/>
            <person name="Vandecasteele C."/>
            <person name="Vares D."/>
            <person name="Vear F."/>
            <person name="Vautrin S."/>
            <person name="Crespi M."/>
            <person name="Mangin B."/>
            <person name="Burke J.M."/>
            <person name="Salse J."/>
            <person name="Munos S."/>
            <person name="Vincourt P."/>
            <person name="Rieseberg L.H."/>
            <person name="Langlade N.B."/>
        </authorList>
    </citation>
    <scope>NUCLEOTIDE SEQUENCE [LARGE SCALE GENOMIC DNA]</scope>
    <source>
        <strain evidence="5">cv. SF193</strain>
        <tissue evidence="3">Leaves</tissue>
    </source>
</reference>
<evidence type="ECO:0000313" key="4">
    <source>
        <dbReference type="EMBL" id="OTG00761.1"/>
    </source>
</evidence>
<dbReference type="EMBL" id="CM007902">
    <property type="protein sequence ID" value="OTG00761.1"/>
    <property type="molecule type" value="Genomic_DNA"/>
</dbReference>
<feature type="transmembrane region" description="Helical" evidence="2">
    <location>
        <begin position="412"/>
        <end position="431"/>
    </location>
</feature>
<organism evidence="4 5">
    <name type="scientific">Helianthus annuus</name>
    <name type="common">Common sunflower</name>
    <dbReference type="NCBI Taxonomy" id="4232"/>
    <lineage>
        <taxon>Eukaryota</taxon>
        <taxon>Viridiplantae</taxon>
        <taxon>Streptophyta</taxon>
        <taxon>Embryophyta</taxon>
        <taxon>Tracheophyta</taxon>
        <taxon>Spermatophyta</taxon>
        <taxon>Magnoliopsida</taxon>
        <taxon>eudicotyledons</taxon>
        <taxon>Gunneridae</taxon>
        <taxon>Pentapetalae</taxon>
        <taxon>asterids</taxon>
        <taxon>campanulids</taxon>
        <taxon>Asterales</taxon>
        <taxon>Asteraceae</taxon>
        <taxon>Asteroideae</taxon>
        <taxon>Heliantheae alliance</taxon>
        <taxon>Heliantheae</taxon>
        <taxon>Helianthus</taxon>
    </lineage>
</organism>
<sequence length="438" mass="50142">MQFKMKRGNRNKKNQKRKGAEPGCCPSCQAITDVYRHLQTSHCQSAVHEAIWGSPQYPCPSHVNTSSFLSIKLDSHLDYVAWKEQMLCLLDSQGMRGFIDGTFKKPQANGGPKGKPEKTKYKEWSRSDALVKGWIFGSISEYNMDDVIGLETAHEVWNKLKNIFTTPPAPISSTDAEIQTQTDKEKCEEEYVPLCRAIGMGDWKKAQEFFNEDKDALINKLNHFGQRTLHLAIGNPENVKFLDNLLDLINPESLPTLVDNDGHNPLHLAATLDHREAAEKLVGKNPHLLFILDKHNCLPIQKAIYNSHKATFLYLLQVCKQYIGLSQQEGYHSPFMGQYGLMLLNETIWSGFFDVAYALLTEYPELATTIAPPYNSLLWSIGKEKDAFRSAKCYNFYQRFLYSRMFFPYSKFFKFSFFSFCICVMSLFNLGRLSLRQS</sequence>
<dbReference type="Gramene" id="mRNA:HanXRQr2_Chr13g0577461">
    <property type="protein sequence ID" value="mRNA:HanXRQr2_Chr13g0577461"/>
    <property type="gene ID" value="HanXRQr2_Chr13g0577461"/>
</dbReference>
<proteinExistence type="predicted"/>
<gene>
    <name evidence="4" type="ORF">HannXRQ_Chr13g0394641</name>
    <name evidence="3" type="ORF">HanXRQr2_Chr13g0577461</name>
</gene>
<dbReference type="Pfam" id="PF12796">
    <property type="entry name" value="Ank_2"/>
    <property type="match status" value="1"/>
</dbReference>
<dbReference type="Pfam" id="PF14223">
    <property type="entry name" value="Retrotran_gag_2"/>
    <property type="match status" value="1"/>
</dbReference>
<reference evidence="4" key="2">
    <citation type="submission" date="2017-02" db="EMBL/GenBank/DDBJ databases">
        <title>Sunflower complete genome.</title>
        <authorList>
            <person name="Langlade N."/>
            <person name="Munos S."/>
        </authorList>
    </citation>
    <scope>NUCLEOTIDE SEQUENCE [LARGE SCALE GENOMIC DNA]</scope>
    <source>
        <tissue evidence="4">Leaves</tissue>
    </source>
</reference>
<keyword evidence="2" id="KW-1133">Transmembrane helix</keyword>